<dbReference type="GO" id="GO:0005737">
    <property type="term" value="C:cytoplasm"/>
    <property type="evidence" value="ECO:0007669"/>
    <property type="project" value="UniProtKB-SubCell"/>
</dbReference>
<keyword evidence="5" id="KW-0863">Zinc-finger</keyword>
<dbReference type="InterPro" id="IPR017921">
    <property type="entry name" value="Znf_CTCHY"/>
</dbReference>
<comment type="subcellular location">
    <subcellularLocation>
        <location evidence="1">Cytoplasm</location>
    </subcellularLocation>
</comment>
<accession>A0A8B8FA65</accession>
<dbReference type="PANTHER" id="PTHR13493:SF3">
    <property type="entry name" value="RRNA N6-ADENOSINE-METHYLTRANSFERASE ZCCHC4"/>
    <property type="match status" value="1"/>
</dbReference>
<dbReference type="InterPro" id="IPR039846">
    <property type="entry name" value="ZCCHC4"/>
</dbReference>
<evidence type="ECO:0000313" key="8">
    <source>
        <dbReference type="RefSeq" id="XP_025407287.1"/>
    </source>
</evidence>
<sequence>MLEEDVRTITIHMDSLNEHPYCSHGPTLLFSRGIDNKKFYACSAHRERKKCSFFVWENQLESIGQKYLDQYERNPIVTKMTRFKLESRFNELKKLNPEERCYCQNCGKLFSKTQKDLHIDHSEMLIENIDDFKLSHPSQLFRPLQESKSESQYFFTENTIEMLTKMFHCVGTTNVICIGAPTIHERILHSIPSISSILLDIDHRYLQFYECDHFRWFNMYNCHVLEECDSDLVLENILTQTDSTAVFIDPPFGGRLEPLAYTLNKFDQIRKKHNKSLLSKFLVLPYFMERFVIKCIPGMSMLDYKIDYINHKKFNSTGRNKGSPIRIFTNVDQCKISLPVEENYKYCDECNRWVCSDNEHCYKCNSCTSKNGRKYIHCNLCKRCVKRTWKHCKKCNKCCLLDHRCNRSLNRIEEQMEK</sequence>
<keyword evidence="5" id="KW-0862">Zinc</keyword>
<dbReference type="GO" id="GO:0005730">
    <property type="term" value="C:nucleolus"/>
    <property type="evidence" value="ECO:0007669"/>
    <property type="project" value="TreeGrafter"/>
</dbReference>
<keyword evidence="7" id="KW-1185">Reference proteome</keyword>
<evidence type="ECO:0000256" key="1">
    <source>
        <dbReference type="ARBA" id="ARBA00004496"/>
    </source>
</evidence>
<feature type="domain" description="CTCHY-type" evidence="6">
    <location>
        <begin position="342"/>
        <end position="406"/>
    </location>
</feature>
<dbReference type="PANTHER" id="PTHR13493">
    <property type="entry name" value="ZINC FINGER CCHC DOMAIN-CONTAINING"/>
    <property type="match status" value="1"/>
</dbReference>
<evidence type="ECO:0000256" key="2">
    <source>
        <dbReference type="ARBA" id="ARBA00022490"/>
    </source>
</evidence>
<dbReference type="GeneID" id="112681237"/>
<dbReference type="AlphaFoldDB" id="A0A8B8FA65"/>
<evidence type="ECO:0000256" key="5">
    <source>
        <dbReference type="PROSITE-ProRule" id="PRU00965"/>
    </source>
</evidence>
<evidence type="ECO:0000313" key="7">
    <source>
        <dbReference type="Proteomes" id="UP000694846"/>
    </source>
</evidence>
<dbReference type="GO" id="GO:0008270">
    <property type="term" value="F:zinc ion binding"/>
    <property type="evidence" value="ECO:0007669"/>
    <property type="project" value="UniProtKB-KW"/>
</dbReference>
<dbReference type="InterPro" id="IPR041370">
    <property type="entry name" value="Mlase_EEF1AKMT1/ZCCHC4"/>
</dbReference>
<reference evidence="8" key="1">
    <citation type="submission" date="2025-08" db="UniProtKB">
        <authorList>
            <consortium name="RefSeq"/>
        </authorList>
    </citation>
    <scope>IDENTIFICATION</scope>
    <source>
        <tissue evidence="8">Whole body</tissue>
    </source>
</reference>
<proteinExistence type="predicted"/>
<dbReference type="PROSITE" id="PS50216">
    <property type="entry name" value="DHHC"/>
    <property type="match status" value="1"/>
</dbReference>
<dbReference type="GO" id="GO:0008988">
    <property type="term" value="F:rRNA (adenine-N6-)-methyltransferase activity"/>
    <property type="evidence" value="ECO:0007669"/>
    <property type="project" value="InterPro"/>
</dbReference>
<gene>
    <name evidence="8" type="primary">LOC112681237</name>
</gene>
<dbReference type="Pfam" id="PF10237">
    <property type="entry name" value="N6-adenineMlase"/>
    <property type="match status" value="1"/>
</dbReference>
<keyword evidence="5" id="KW-0479">Metal-binding</keyword>
<evidence type="ECO:0000256" key="4">
    <source>
        <dbReference type="ARBA" id="ARBA00022679"/>
    </source>
</evidence>
<dbReference type="Proteomes" id="UP000694846">
    <property type="component" value="Unplaced"/>
</dbReference>
<keyword evidence="4" id="KW-0808">Transferase</keyword>
<dbReference type="RefSeq" id="XP_025407287.1">
    <property type="nucleotide sequence ID" value="XM_025551502.1"/>
</dbReference>
<name>A0A8B8FA65_9HEMI</name>
<protein>
    <submittedName>
        <fullName evidence="8">Zinc finger CCHC domain-containing protein 4</fullName>
    </submittedName>
</protein>
<evidence type="ECO:0000256" key="3">
    <source>
        <dbReference type="ARBA" id="ARBA00022603"/>
    </source>
</evidence>
<dbReference type="OrthoDB" id="431817at2759"/>
<keyword evidence="3" id="KW-0489">Methyltransferase</keyword>
<evidence type="ECO:0000259" key="6">
    <source>
        <dbReference type="PROSITE" id="PS51270"/>
    </source>
</evidence>
<keyword evidence="2" id="KW-0963">Cytoplasm</keyword>
<dbReference type="PROSITE" id="PS51270">
    <property type="entry name" value="ZF_CTCHY"/>
    <property type="match status" value="1"/>
</dbReference>
<organism evidence="7 8">
    <name type="scientific">Sipha flava</name>
    <name type="common">yellow sugarcane aphid</name>
    <dbReference type="NCBI Taxonomy" id="143950"/>
    <lineage>
        <taxon>Eukaryota</taxon>
        <taxon>Metazoa</taxon>
        <taxon>Ecdysozoa</taxon>
        <taxon>Arthropoda</taxon>
        <taxon>Hexapoda</taxon>
        <taxon>Insecta</taxon>
        <taxon>Pterygota</taxon>
        <taxon>Neoptera</taxon>
        <taxon>Paraneoptera</taxon>
        <taxon>Hemiptera</taxon>
        <taxon>Sternorrhyncha</taxon>
        <taxon>Aphidomorpha</taxon>
        <taxon>Aphidoidea</taxon>
        <taxon>Aphididae</taxon>
        <taxon>Sipha</taxon>
    </lineage>
</organism>